<organism evidence="6 7">
    <name type="scientific">Trypanosoma theileri</name>
    <dbReference type="NCBI Taxonomy" id="67003"/>
    <lineage>
        <taxon>Eukaryota</taxon>
        <taxon>Discoba</taxon>
        <taxon>Euglenozoa</taxon>
        <taxon>Kinetoplastea</taxon>
        <taxon>Metakinetoplastina</taxon>
        <taxon>Trypanosomatida</taxon>
        <taxon>Trypanosomatidae</taxon>
        <taxon>Trypanosoma</taxon>
    </lineage>
</organism>
<dbReference type="InterPro" id="IPR002833">
    <property type="entry name" value="PTH2"/>
</dbReference>
<sequence length="204" mass="22200">MSSAATDFVSFFVSFSTGVVVTLLWSRAGGPCCFWSSRLRAKSQQASAFLAHRGEPLKMTLVVRKDLKMGTGKIAAQCAHAAVAVVEDIQSRRPSEMYTNTKEGEKEKGGGKDPSEWDVEDLNGLWVSWLDAWMFAGSTKVALQCESEERLMEALRAAKRESLPHALIRDAGRTQIAPGSKTVLAVGPAPVSLVDRVTGHFKLM</sequence>
<dbReference type="GO" id="GO:0005829">
    <property type="term" value="C:cytosol"/>
    <property type="evidence" value="ECO:0007669"/>
    <property type="project" value="TreeGrafter"/>
</dbReference>
<dbReference type="Gene3D" id="3.40.1490.10">
    <property type="entry name" value="Bit1"/>
    <property type="match status" value="1"/>
</dbReference>
<gene>
    <name evidence="6" type="ORF">TM35_000361840</name>
</gene>
<keyword evidence="7" id="KW-1185">Reference proteome</keyword>
<comment type="catalytic activity">
    <reaction evidence="4">
        <text>an N-acyl-L-alpha-aminoacyl-tRNA + H2O = an N-acyl-L-amino acid + a tRNA + H(+)</text>
        <dbReference type="Rhea" id="RHEA:54448"/>
        <dbReference type="Rhea" id="RHEA-COMP:10123"/>
        <dbReference type="Rhea" id="RHEA-COMP:13883"/>
        <dbReference type="ChEBI" id="CHEBI:15377"/>
        <dbReference type="ChEBI" id="CHEBI:15378"/>
        <dbReference type="ChEBI" id="CHEBI:59874"/>
        <dbReference type="ChEBI" id="CHEBI:78442"/>
        <dbReference type="ChEBI" id="CHEBI:138191"/>
        <dbReference type="EC" id="3.1.1.29"/>
    </reaction>
</comment>
<comment type="similarity">
    <text evidence="3">Belongs to the PTH2 family.</text>
</comment>
<dbReference type="Proteomes" id="UP000192257">
    <property type="component" value="Unassembled WGS sequence"/>
</dbReference>
<evidence type="ECO:0000256" key="2">
    <source>
        <dbReference type="ARBA" id="ARBA00022801"/>
    </source>
</evidence>
<dbReference type="PANTHER" id="PTHR12649:SF11">
    <property type="entry name" value="PEPTIDYL-TRNA HYDROLASE 2, MITOCHONDRIAL"/>
    <property type="match status" value="1"/>
</dbReference>
<dbReference type="VEuPathDB" id="TriTrypDB:TM35_000361840"/>
<dbReference type="AlphaFoldDB" id="A0A1X0NKN2"/>
<evidence type="ECO:0000256" key="5">
    <source>
        <dbReference type="SAM" id="MobiDB-lite"/>
    </source>
</evidence>
<dbReference type="Pfam" id="PF01981">
    <property type="entry name" value="PTH2"/>
    <property type="match status" value="1"/>
</dbReference>
<dbReference type="GeneID" id="39989149"/>
<comment type="caution">
    <text evidence="6">The sequence shown here is derived from an EMBL/GenBank/DDBJ whole genome shotgun (WGS) entry which is preliminary data.</text>
</comment>
<accession>A0A1X0NKN2</accession>
<feature type="region of interest" description="Disordered" evidence="5">
    <location>
        <begin position="94"/>
        <end position="116"/>
    </location>
</feature>
<dbReference type="InterPro" id="IPR023476">
    <property type="entry name" value="Pep_tRNA_hydro_II_dom_sf"/>
</dbReference>
<feature type="compositionally biased region" description="Basic and acidic residues" evidence="5">
    <location>
        <begin position="102"/>
        <end position="115"/>
    </location>
</feature>
<evidence type="ECO:0000313" key="6">
    <source>
        <dbReference type="EMBL" id="ORC85324.1"/>
    </source>
</evidence>
<evidence type="ECO:0000256" key="1">
    <source>
        <dbReference type="ARBA" id="ARBA00013260"/>
    </source>
</evidence>
<dbReference type="EMBL" id="NBCO01000036">
    <property type="protein sequence ID" value="ORC85324.1"/>
    <property type="molecule type" value="Genomic_DNA"/>
</dbReference>
<dbReference type="GO" id="GO:0004045">
    <property type="term" value="F:peptidyl-tRNA hydrolase activity"/>
    <property type="evidence" value="ECO:0007669"/>
    <property type="project" value="UniProtKB-EC"/>
</dbReference>
<keyword evidence="2 6" id="KW-0378">Hydrolase</keyword>
<proteinExistence type="inferred from homology"/>
<dbReference type="EC" id="3.1.1.29" evidence="1"/>
<dbReference type="SUPFAM" id="SSF102462">
    <property type="entry name" value="Peptidyl-tRNA hydrolase II"/>
    <property type="match status" value="1"/>
</dbReference>
<dbReference type="STRING" id="67003.A0A1X0NKN2"/>
<dbReference type="RefSeq" id="XP_028879390.1">
    <property type="nucleotide sequence ID" value="XM_029029369.1"/>
</dbReference>
<evidence type="ECO:0000256" key="3">
    <source>
        <dbReference type="ARBA" id="ARBA00038050"/>
    </source>
</evidence>
<reference evidence="6 7" key="1">
    <citation type="submission" date="2017-03" db="EMBL/GenBank/DDBJ databases">
        <title>An alternative strategy for trypanosome survival in the mammalian bloodstream revealed through genome and transcriptome analysis of the ubiquitous bovine parasite Trypanosoma (Megatrypanum) theileri.</title>
        <authorList>
            <person name="Kelly S."/>
            <person name="Ivens A."/>
            <person name="Mott A."/>
            <person name="O'Neill E."/>
            <person name="Emms D."/>
            <person name="Macleod O."/>
            <person name="Voorheis P."/>
            <person name="Matthews J."/>
            <person name="Matthews K."/>
            <person name="Carrington M."/>
        </authorList>
    </citation>
    <scope>NUCLEOTIDE SEQUENCE [LARGE SCALE GENOMIC DNA]</scope>
    <source>
        <strain evidence="6">Edinburgh</strain>
    </source>
</reference>
<protein>
    <recommendedName>
        <fullName evidence="1">peptidyl-tRNA hydrolase</fullName>
        <ecNumber evidence="1">3.1.1.29</ecNumber>
    </recommendedName>
</protein>
<evidence type="ECO:0000313" key="7">
    <source>
        <dbReference type="Proteomes" id="UP000192257"/>
    </source>
</evidence>
<dbReference type="OrthoDB" id="1733656at2759"/>
<evidence type="ECO:0000256" key="4">
    <source>
        <dbReference type="ARBA" id="ARBA00048707"/>
    </source>
</evidence>
<name>A0A1X0NKN2_9TRYP</name>
<dbReference type="PANTHER" id="PTHR12649">
    <property type="entry name" value="PEPTIDYL-TRNA HYDROLASE 2"/>
    <property type="match status" value="1"/>
</dbReference>